<dbReference type="RefSeq" id="WP_204131076.1">
    <property type="nucleotide sequence ID" value="NZ_JAFDVD010000009.1"/>
</dbReference>
<dbReference type="EMBL" id="JAFDVD010000009">
    <property type="protein sequence ID" value="MBM6400600.1"/>
    <property type="molecule type" value="Genomic_DNA"/>
</dbReference>
<evidence type="ECO:0000313" key="4">
    <source>
        <dbReference type="Proteomes" id="UP001430172"/>
    </source>
</evidence>
<gene>
    <name evidence="3" type="ORF">JQN70_09410</name>
</gene>
<evidence type="ECO:0000259" key="2">
    <source>
        <dbReference type="Pfam" id="PF01814"/>
    </source>
</evidence>
<feature type="region of interest" description="Disordered" evidence="1">
    <location>
        <begin position="1"/>
        <end position="27"/>
    </location>
</feature>
<dbReference type="Gene3D" id="1.20.120.520">
    <property type="entry name" value="nmb1532 protein domain like"/>
    <property type="match status" value="1"/>
</dbReference>
<organism evidence="3 4">
    <name type="scientific">Phycicoccus sonneratiae</name>
    <dbReference type="NCBI Taxonomy" id="2807628"/>
    <lineage>
        <taxon>Bacteria</taxon>
        <taxon>Bacillati</taxon>
        <taxon>Actinomycetota</taxon>
        <taxon>Actinomycetes</taxon>
        <taxon>Micrococcales</taxon>
        <taxon>Intrasporangiaceae</taxon>
        <taxon>Phycicoccus</taxon>
    </lineage>
</organism>
<feature type="domain" description="Hemerythrin-like" evidence="2">
    <location>
        <begin position="34"/>
        <end position="168"/>
    </location>
</feature>
<proteinExistence type="predicted"/>
<name>A0ABS2CLE2_9MICO</name>
<accession>A0ABS2CLE2</accession>
<protein>
    <submittedName>
        <fullName evidence="3">Hemerythrin domain-containing protein</fullName>
    </submittedName>
</protein>
<keyword evidence="4" id="KW-1185">Reference proteome</keyword>
<reference evidence="3" key="1">
    <citation type="submission" date="2021-02" db="EMBL/GenBank/DDBJ databases">
        <title>Phycicoccus sp. MQZ13P-5T, whole genome shotgun sequence.</title>
        <authorList>
            <person name="Tuo L."/>
        </authorList>
    </citation>
    <scope>NUCLEOTIDE SEQUENCE</scope>
    <source>
        <strain evidence="3">MQZ13P-5</strain>
    </source>
</reference>
<dbReference type="Proteomes" id="UP001430172">
    <property type="component" value="Unassembled WGS sequence"/>
</dbReference>
<dbReference type="Pfam" id="PF01814">
    <property type="entry name" value="Hemerythrin"/>
    <property type="match status" value="1"/>
</dbReference>
<evidence type="ECO:0000256" key="1">
    <source>
        <dbReference type="SAM" id="MobiDB-lite"/>
    </source>
</evidence>
<dbReference type="CDD" id="cd12108">
    <property type="entry name" value="Hr-like"/>
    <property type="match status" value="1"/>
</dbReference>
<sequence>MHHDSTVLQHPHQLDLPGQSHVAEGPHDQTGMYVMHHALRRDLDAFRRAVPRTPTGDSSTWQALHTRWVRFAAVLHHHHTAEDEAYWPLLAAAVAERGSDEDRAEVAAMADEHAGIDPELEACGAAFAALRDHPCDAHRNALDVRVAGLQELLLEHLAHEEGVVLPMLQRVWTVEEFAAAEKGVQEYYPLKEAPFLVGWALYGLPEEGRRRMVALAGPVYSVIHALVRGRFARGERRTFRYADAP</sequence>
<dbReference type="InterPro" id="IPR012312">
    <property type="entry name" value="Hemerythrin-like"/>
</dbReference>
<comment type="caution">
    <text evidence="3">The sequence shown here is derived from an EMBL/GenBank/DDBJ whole genome shotgun (WGS) entry which is preliminary data.</text>
</comment>
<evidence type="ECO:0000313" key="3">
    <source>
        <dbReference type="EMBL" id="MBM6400600.1"/>
    </source>
</evidence>